<accession>A0ABU3KIX5</accession>
<evidence type="ECO:0000256" key="2">
    <source>
        <dbReference type="ARBA" id="ARBA00023239"/>
    </source>
</evidence>
<name>A0ABU3KIX5_9BURK</name>
<dbReference type="EMBL" id="JAVBIK010000001">
    <property type="protein sequence ID" value="MDT7517398.1"/>
    <property type="molecule type" value="Genomic_DNA"/>
</dbReference>
<evidence type="ECO:0000313" key="3">
    <source>
        <dbReference type="EMBL" id="MDT7517398.1"/>
    </source>
</evidence>
<comment type="caution">
    <text evidence="3">The sequence shown here is derived from an EMBL/GenBank/DDBJ whole genome shotgun (WGS) entry which is preliminary data.</text>
</comment>
<dbReference type="Gene3D" id="1.10.12.10">
    <property type="entry name" value="Lyase 2-enoyl-coa Hydratase, Chain A, domain 2"/>
    <property type="match status" value="1"/>
</dbReference>
<keyword evidence="2" id="KW-0456">Lyase</keyword>
<dbReference type="InterPro" id="IPR001753">
    <property type="entry name" value="Enoyl-CoA_hydra/iso"/>
</dbReference>
<gene>
    <name evidence="3" type="ORF">RAE19_01350</name>
</gene>
<evidence type="ECO:0000256" key="1">
    <source>
        <dbReference type="ARBA" id="ARBA00005254"/>
    </source>
</evidence>
<dbReference type="NCBIfam" id="NF006699">
    <property type="entry name" value="PRK09245.1"/>
    <property type="match status" value="1"/>
</dbReference>
<dbReference type="Pfam" id="PF00378">
    <property type="entry name" value="ECH_1"/>
    <property type="match status" value="1"/>
</dbReference>
<sequence>MSTDPIQFTRHGHLALLTLNRPDTRNALSGEEMFAAFEQLFAEMNADLSIRAAVLTGAGSAFCSGGNVAEMRDRTGMFGGSPAQIAANYRAGIQRIPRAFQTLQVPIIAAVNGAAIGAGNDLACMCDIRIAADTARFAESFVKVGIVPGDGGCWLLPRVVGWSKAAELALTGDTIDAAEALRIGLVSQVVPAGQLLEAAMALGQRIAANPPQVLRWTKQLLQEGRDSTLDQALDSAGQFQGMAHHTADHAEAVSAFFEKRAPVFGNDGASQPGTPT</sequence>
<comment type="similarity">
    <text evidence="1">Belongs to the enoyl-CoA hydratase/isomerase family.</text>
</comment>
<dbReference type="PANTHER" id="PTHR11941">
    <property type="entry name" value="ENOYL-COA HYDRATASE-RELATED"/>
    <property type="match status" value="1"/>
</dbReference>
<organism evidence="3 4">
    <name type="scientific">Rhodoferax potami</name>
    <dbReference type="NCBI Taxonomy" id="3068338"/>
    <lineage>
        <taxon>Bacteria</taxon>
        <taxon>Pseudomonadati</taxon>
        <taxon>Pseudomonadota</taxon>
        <taxon>Betaproteobacteria</taxon>
        <taxon>Burkholderiales</taxon>
        <taxon>Comamonadaceae</taxon>
        <taxon>Rhodoferax</taxon>
    </lineage>
</organism>
<protein>
    <submittedName>
        <fullName evidence="3">Crotonase/enoyl-CoA hydratase family protein</fullName>
    </submittedName>
</protein>
<dbReference type="RefSeq" id="WP_313873227.1">
    <property type="nucleotide sequence ID" value="NZ_JAVBIK010000001.1"/>
</dbReference>
<proteinExistence type="inferred from homology"/>
<reference evidence="3 4" key="1">
    <citation type="submission" date="2023-08" db="EMBL/GenBank/DDBJ databases">
        <title>Rhodoferax potami sp. nov. and Rhodoferax mekongensis sp. nov., isolated from the Mekong River in Thailand.</title>
        <authorList>
            <person name="Kitikhun S."/>
            <person name="Charoenyingcharoen P."/>
            <person name="Siriarchawattana P."/>
            <person name="Likhitrattanapisal S."/>
            <person name="Nilsakha T."/>
            <person name="Chanpet A."/>
            <person name="Rattanawaree P."/>
            <person name="Ingsriswang S."/>
        </authorList>
    </citation>
    <scope>NUCLEOTIDE SEQUENCE [LARGE SCALE GENOMIC DNA]</scope>
    <source>
        <strain evidence="3 4">TBRC 17660</strain>
    </source>
</reference>
<dbReference type="Gene3D" id="3.90.226.10">
    <property type="entry name" value="2-enoyl-CoA Hydratase, Chain A, domain 1"/>
    <property type="match status" value="1"/>
</dbReference>
<dbReference type="SUPFAM" id="SSF52096">
    <property type="entry name" value="ClpP/crotonase"/>
    <property type="match status" value="1"/>
</dbReference>
<dbReference type="PANTHER" id="PTHR11941:SF54">
    <property type="entry name" value="ENOYL-COA HYDRATASE, MITOCHONDRIAL"/>
    <property type="match status" value="1"/>
</dbReference>
<dbReference type="CDD" id="cd06558">
    <property type="entry name" value="crotonase-like"/>
    <property type="match status" value="1"/>
</dbReference>
<keyword evidence="4" id="KW-1185">Reference proteome</keyword>
<dbReference type="Proteomes" id="UP001321700">
    <property type="component" value="Unassembled WGS sequence"/>
</dbReference>
<evidence type="ECO:0000313" key="4">
    <source>
        <dbReference type="Proteomes" id="UP001321700"/>
    </source>
</evidence>
<dbReference type="InterPro" id="IPR014748">
    <property type="entry name" value="Enoyl-CoA_hydra_C"/>
</dbReference>
<dbReference type="InterPro" id="IPR029045">
    <property type="entry name" value="ClpP/crotonase-like_dom_sf"/>
</dbReference>